<evidence type="ECO:0000256" key="2">
    <source>
        <dbReference type="ARBA" id="ARBA00022525"/>
    </source>
</evidence>
<dbReference type="Proteomes" id="UP000595857">
    <property type="component" value="Chromosome"/>
</dbReference>
<evidence type="ECO:0000256" key="3">
    <source>
        <dbReference type="SAM" id="MobiDB-lite"/>
    </source>
</evidence>
<dbReference type="PRINTS" id="PR00313">
    <property type="entry name" value="CABNDNGRPT"/>
</dbReference>
<dbReference type="InterPro" id="IPR001343">
    <property type="entry name" value="Hemolysn_Ca-bd"/>
</dbReference>
<organism evidence="5 6">
    <name type="scientific">Devosia rhizoryzae</name>
    <dbReference type="NCBI Taxonomy" id="2774137"/>
    <lineage>
        <taxon>Bacteria</taxon>
        <taxon>Pseudomonadati</taxon>
        <taxon>Pseudomonadota</taxon>
        <taxon>Alphaproteobacteria</taxon>
        <taxon>Hyphomicrobiales</taxon>
        <taxon>Devosiaceae</taxon>
        <taxon>Devosia</taxon>
    </lineage>
</organism>
<comment type="subcellular location">
    <subcellularLocation>
        <location evidence="1">Secreted</location>
    </subcellularLocation>
</comment>
<dbReference type="PROSITE" id="PS50292">
    <property type="entry name" value="PEROXIDASE_3"/>
    <property type="match status" value="1"/>
</dbReference>
<dbReference type="CDD" id="cd09821">
    <property type="entry name" value="An_peroxidase_bacterial_2"/>
    <property type="match status" value="1"/>
</dbReference>
<name>A0ABX7C805_9HYPH</name>
<feature type="compositionally biased region" description="Acidic residues" evidence="3">
    <location>
        <begin position="2622"/>
        <end position="2655"/>
    </location>
</feature>
<dbReference type="Gene3D" id="2.150.10.10">
    <property type="entry name" value="Serralysin-like metalloprotease, C-terminal"/>
    <property type="match status" value="7"/>
</dbReference>
<dbReference type="PANTHER" id="PTHR38340:SF1">
    <property type="entry name" value="S-LAYER PROTEIN"/>
    <property type="match status" value="1"/>
</dbReference>
<dbReference type="InterPro" id="IPR010255">
    <property type="entry name" value="Haem_peroxidase_sf"/>
</dbReference>
<gene>
    <name evidence="5" type="ORF">JI748_05175</name>
</gene>
<dbReference type="EMBL" id="CP068046">
    <property type="protein sequence ID" value="QQR40398.1"/>
    <property type="molecule type" value="Genomic_DNA"/>
</dbReference>
<evidence type="ECO:0000313" key="6">
    <source>
        <dbReference type="Proteomes" id="UP000595857"/>
    </source>
</evidence>
<dbReference type="SUPFAM" id="SSF51120">
    <property type="entry name" value="beta-Roll"/>
    <property type="match status" value="9"/>
</dbReference>
<dbReference type="PROSITE" id="PS00330">
    <property type="entry name" value="HEMOLYSIN_CALCIUM"/>
    <property type="match status" value="6"/>
</dbReference>
<dbReference type="InterPro" id="IPR050557">
    <property type="entry name" value="RTX_toxin/Mannuronan_C5-epim"/>
</dbReference>
<feature type="region of interest" description="Disordered" evidence="3">
    <location>
        <begin position="2605"/>
        <end position="2671"/>
    </location>
</feature>
<keyword evidence="2" id="KW-0964">Secreted</keyword>
<feature type="compositionally biased region" description="Polar residues" evidence="3">
    <location>
        <begin position="2605"/>
        <end position="2615"/>
    </location>
</feature>
<protein>
    <recommendedName>
        <fullName evidence="4">Rhodanese domain-containing protein</fullName>
    </recommendedName>
</protein>
<dbReference type="Gene3D" id="1.10.640.10">
    <property type="entry name" value="Haem peroxidase domain superfamily, animal type"/>
    <property type="match status" value="1"/>
</dbReference>
<dbReference type="RefSeq" id="WP_201635708.1">
    <property type="nucleotide sequence ID" value="NZ_CP068046.1"/>
</dbReference>
<evidence type="ECO:0000259" key="4">
    <source>
        <dbReference type="PROSITE" id="PS50206"/>
    </source>
</evidence>
<dbReference type="InterPro" id="IPR001763">
    <property type="entry name" value="Rhodanese-like_dom"/>
</dbReference>
<dbReference type="Pfam" id="PF03098">
    <property type="entry name" value="An_peroxidase"/>
    <property type="match status" value="2"/>
</dbReference>
<feature type="domain" description="Rhodanese" evidence="4">
    <location>
        <begin position="1152"/>
        <end position="1175"/>
    </location>
</feature>
<keyword evidence="6" id="KW-1185">Reference proteome</keyword>
<dbReference type="Pfam" id="PF00353">
    <property type="entry name" value="HemolysinCabind"/>
    <property type="match status" value="14"/>
</dbReference>
<proteinExistence type="predicted"/>
<dbReference type="PROSITE" id="PS50206">
    <property type="entry name" value="RHODANESE_3"/>
    <property type="match status" value="1"/>
</dbReference>
<dbReference type="SUPFAM" id="SSF48113">
    <property type="entry name" value="Heme-dependent peroxidases"/>
    <property type="match status" value="1"/>
</dbReference>
<sequence length="2960" mass="304867">MVTYIRSDLDFILEQIKIAEKHAAYVANPNDPNAAPLYGVGQAGQVGSVPAYTLSLGLRTVDGSYNNLLPGQEKWGAADLPFPELLNPQYRTADGTFFDPDGPGPAPAMPTSPNYNPSNNPNSLVFDSSLRTISNLIVDQTLSNPAAIIKGLQLGGVMEASLVNVALVQAIYQAYKPAADAEYQARVVMDAAKTAANALNDGNPDTPPSQAEQTALDALATATAAHDLTVVNLEAASATRDAALVPFGIVMDGDNVQISNVSPDVGLSAPFNSWFTLFGQFFDHGLDLVNKGGSGTVFIPLQPDDPLYVEGSHTNFMVLTRATVSPGADGVMGTADDVRPVNTTTPFVDQNQTYSSHASHQVFLRQYAMGADGKPHATGNLIEGRDANNGTTGVGAGGMATWGEVKEQAKMLGILLTDQDVGAVPLLRTDAYGNFIPNAQGFAQVITGVGADGIPNTADDIVISGTPSAPVSLATAIRINAAFLADIAHDAVPNGLADGDIEIGLQNPGNNPAVYDNELLDAHFIAGDGRVNENIGLTAVHHIFHSEHNRLVEHTKEMVLASKDMAFINEWLRLDLTQDQVNALPTDAAAIAAYAATLTWDGERLFQAAKFGTEMQYQHTVFEDFARKIQPNIDFFVVPDGYHADINPTIVAEFAHVVYRFGHSMLNEQIDRLDSSFTNDQISLIKGFLNPIEFDSGHTVADNIAAGDIIRGMTRQVGNEIDEFVTSALRNNLLGLPLDLSTINLARGRDVGVPSLNAARRDFFEASQHAPELKPYDSWVEFAGNLKNEASVINFMAAYGTHSSITSESTVEGKRAAAMAIIFGVQQTIIDNPNTAANEARTIGVPADAEAFLNSTGAWASNPVTGVTITGLDLIDLWIGGLAEKILPFGGMLGSTFNFVFEVQLEQLQDGDRFYYLQRLDGLHLLSEMENNTFAKIISLNADAGHLPSDVFSTPGLILEVDQTRQWNPGLGNADPAGGSILTPLVIRNNPATPGTDTNYLKYTGTDHVLLGGTDGNDILIGSEGDDTLYADGGNDRLEGGSGNDSYFGGAGDDIISDLFGDDIIRAGTGHDAINAGAGVDLIVGDEGQDFIILGADTLDEAFGGVGNDFVLGSKTTEQTLGGEGDDWIEIGAWTGAVGDDFDDQFQADSVKGHDVFHGDGGFDEFIGEGGDDIYFGSLGRGKFDGMSGYDWATYSDMNFVVDVDLARQILPGLPVLPANVALDTFTQVEGASGSRLADVIRGTDVTAADVPTEGFRGSALDAEGIALITGLQQLLNGAGPASFDAQGRFVGGNILLGGDGSDLIEGRGGDDIIDGDKWLRVRIAVMSSFDENGPTGTNVLSYHTSMKTLVSDVMSGKINPGQLKIVRDITSEGADNVADIDTALYSDVRANYSFSANADGTLVVTHAGGLATDGTDMLRNIERLQFSDGTSINIIVGTPFSDNGLAPQGSAPLNQPVLNGTAGDDLILGLAGSDVLNGGAGNDILVGGADGTAASSSTTTTTFTDNFNTSSFGNGGPNWDPDWVETGDNNNAGSGQIRIDDGNNTLRIVGGTQNIGGNQTGPANGATITRAVNLVGADTVTITFSANPDSLEAGESVVAEFTANGTTWVPMATITGNGANQNYSYTATGPFPNASVRFVASAMNETNDVVNIDDLVITRSTVTITQVAGGDTLNGGLGDDTYSFGFGDGNDVINELANQGTADRISILAPSTGIDPLTDLAIRTITSLDASDSNTGTANGDLVINYGLTNGTTTSNQSIRVAGHYSGNVAGTGVERINFNGATYAGYALGTDDYLISRADPNARDSVANGVNLSASTVSNFIAGENGVNDAITGGTVNDLIFGGTGNNDLVGGLGDDLLVGGSGSDRLDARPNGDPANPDFAGALGADTMIGGAGNDVYGVDDLLDVVVELAGGGNDRVETFLTSLSLELMANVEDLTYQGADAGQFVGTGNALNNIISGGDLADTLSGLAGNDTLVGGLGADTMIGGDGSDVYFVDDAGDVVTETNTSTAATEVDRVESDISYTLGANVENLDLNGANAAINGTGNALNNVINGNDGVNQLFGGAGNDTLVGNDGNDLLDGGTGDDTLNGGDDNDTIIGGAGNDTIDVGNGFNTIIYNATGFGNDIINSFDSAGGTPANQDRIDLSGLGVTAANFASRVFETAAGNDTIITIRENGANSAIQGTIRINGSNTAAIDQTDFTLATTAPVLAGATAGNDVLNGTAAANTINGLAGADVINGGDGNDVIIGGAGIAAGTYADAFAAAAFNNNTGTLNFAGNWTETGDNNNAASGDILITGGVLRFASTIDANDSIARAINLTGATAPTLSFTYQGAAAGETIVVEALNGGTWQSLGTIAGNTSGNFSANLDPAHSAIRLRTTSGFDQNETFSIDNVSVALGPNSGIDIINGDGGDDTIIWNANAAAPTDGRDLVNGGTEGAAGDTFSIVGNASAEDYRIYTRAAWLAIAGNLATSLAAGSEIVVTRNGTNASSIIAELSEIEEIRINGADPTGSGTAGGDTFAVFGDFSATSLRLNTITIDGDAGDDTIDISALSSAHRIVFRSNGGHDTIVGTLRPEDVIDLGADPSGYTSSVVDGVTTLSNGEHSVSYRASGSGPQVGHDNDDEDEEDEDDQDIDEDDDDQDEDSGGDDGDDDGSASINPTHVVGTPQDDMLLGTSSGDLVFGFAGTDYIIAGAGADVIRAGTGNDFADGQAGRDILFGEDGNDDLFGGADDDLIYGDAGNDRLFGQDGNDLIDGGDGNDTVFGGAGNDMFVASMDDGNDTYYGGDISGDAGIDTLDMGFLTANAIVDLGTGVNGRGSVVSSQSGTDTLYGVENVVTGSGNDRIVMSNAVNVVDGGQGQDIFVFGSATAAHGDTIRGFEAGDKIDLSGIDANSAAAGNDTFTLQGGQAATAPGQLVITYETREDGEYTVVSGNTAGDAAPEFRINIAGHHVLTGSDFNL</sequence>
<dbReference type="InterPro" id="IPR037120">
    <property type="entry name" value="Haem_peroxidase_sf_animal"/>
</dbReference>
<dbReference type="InterPro" id="IPR019791">
    <property type="entry name" value="Haem_peroxidase_animal"/>
</dbReference>
<evidence type="ECO:0000256" key="1">
    <source>
        <dbReference type="ARBA" id="ARBA00004613"/>
    </source>
</evidence>
<dbReference type="InterPro" id="IPR011049">
    <property type="entry name" value="Serralysin-like_metalloprot_C"/>
</dbReference>
<reference evidence="5 6" key="1">
    <citation type="submission" date="2021-01" db="EMBL/GenBank/DDBJ databases">
        <title>Genome seq and assembly of Devosia sp. LEGU1.</title>
        <authorList>
            <person name="Chhetri G."/>
        </authorList>
    </citation>
    <scope>NUCLEOTIDE SEQUENCE [LARGE SCALE GENOMIC DNA]</scope>
    <source>
        <strain evidence="5 6">LEGU1</strain>
    </source>
</reference>
<evidence type="ECO:0000313" key="5">
    <source>
        <dbReference type="EMBL" id="QQR40398.1"/>
    </source>
</evidence>
<dbReference type="PANTHER" id="PTHR38340">
    <property type="entry name" value="S-LAYER PROTEIN"/>
    <property type="match status" value="1"/>
</dbReference>
<accession>A0ABX7C805</accession>
<dbReference type="InterPro" id="IPR018511">
    <property type="entry name" value="Hemolysin-typ_Ca-bd_CS"/>
</dbReference>